<dbReference type="InterPro" id="IPR003137">
    <property type="entry name" value="PA_domain"/>
</dbReference>
<comment type="subcellular location">
    <subcellularLocation>
        <location evidence="2">Secreted</location>
    </subcellularLocation>
</comment>
<evidence type="ECO:0000256" key="11">
    <source>
        <dbReference type="SAM" id="SignalP"/>
    </source>
</evidence>
<evidence type="ECO:0000256" key="8">
    <source>
        <dbReference type="ARBA" id="ARBA00022833"/>
    </source>
</evidence>
<dbReference type="InterPro" id="IPR050371">
    <property type="entry name" value="Fungal_virulence_M36"/>
</dbReference>
<evidence type="ECO:0000256" key="3">
    <source>
        <dbReference type="ARBA" id="ARBA00006006"/>
    </source>
</evidence>
<feature type="chain" id="PRO_5022973925" evidence="11">
    <location>
        <begin position="23"/>
        <end position="1515"/>
    </location>
</feature>
<keyword evidence="11" id="KW-0732">Signal</keyword>
<dbReference type="GO" id="GO:0004222">
    <property type="term" value="F:metalloendopeptidase activity"/>
    <property type="evidence" value="ECO:0007669"/>
    <property type="project" value="InterPro"/>
</dbReference>
<dbReference type="PANTHER" id="PTHR33478:SF1">
    <property type="entry name" value="EXTRACELLULAR METALLOPROTEINASE MEP"/>
    <property type="match status" value="1"/>
</dbReference>
<dbReference type="InterPro" id="IPR017756">
    <property type="entry name" value="TM_Gly-Cys-Arg_CS"/>
</dbReference>
<dbReference type="CDD" id="cd04818">
    <property type="entry name" value="PA_subtilisin_1"/>
    <property type="match status" value="1"/>
</dbReference>
<keyword evidence="4" id="KW-0964">Secreted</keyword>
<dbReference type="NCBIfam" id="NF038112">
    <property type="entry name" value="myxo_dep_M36"/>
    <property type="match status" value="1"/>
</dbReference>
<feature type="domain" description="PA" evidence="12">
    <location>
        <begin position="528"/>
        <end position="616"/>
    </location>
</feature>
<dbReference type="GO" id="GO:0005615">
    <property type="term" value="C:extracellular space"/>
    <property type="evidence" value="ECO:0007669"/>
    <property type="project" value="InterPro"/>
</dbReference>
<dbReference type="Gene3D" id="2.60.120.260">
    <property type="entry name" value="Galactose-binding domain-like"/>
    <property type="match status" value="1"/>
</dbReference>
<dbReference type="Proteomes" id="UP000198717">
    <property type="component" value="Unassembled WGS sequence"/>
</dbReference>
<dbReference type="Proteomes" id="UP000321224">
    <property type="component" value="Unassembled WGS sequence"/>
</dbReference>
<evidence type="ECO:0000256" key="5">
    <source>
        <dbReference type="ARBA" id="ARBA00022670"/>
    </source>
</evidence>
<feature type="signal peptide" evidence="11">
    <location>
        <begin position="1"/>
        <end position="22"/>
    </location>
</feature>
<evidence type="ECO:0000256" key="10">
    <source>
        <dbReference type="ARBA" id="ARBA00023145"/>
    </source>
</evidence>
<dbReference type="Pfam" id="PF22352">
    <property type="entry name" value="K319L-like_PKD"/>
    <property type="match status" value="3"/>
</dbReference>
<dbReference type="Pfam" id="PF02225">
    <property type="entry name" value="PA"/>
    <property type="match status" value="1"/>
</dbReference>
<evidence type="ECO:0000256" key="9">
    <source>
        <dbReference type="ARBA" id="ARBA00023049"/>
    </source>
</evidence>
<dbReference type="SUPFAM" id="SSF52025">
    <property type="entry name" value="PA domain"/>
    <property type="match status" value="1"/>
</dbReference>
<dbReference type="Pfam" id="PF02128">
    <property type="entry name" value="Peptidase_M36"/>
    <property type="match status" value="1"/>
</dbReference>
<evidence type="ECO:0000256" key="4">
    <source>
        <dbReference type="ARBA" id="ARBA00022525"/>
    </source>
</evidence>
<dbReference type="GO" id="GO:0008270">
    <property type="term" value="F:zinc ion binding"/>
    <property type="evidence" value="ECO:0007669"/>
    <property type="project" value="InterPro"/>
</dbReference>
<dbReference type="EMBL" id="BJVY01000034">
    <property type="protein sequence ID" value="GEL73391.1"/>
    <property type="molecule type" value="Genomic_DNA"/>
</dbReference>
<dbReference type="InterPro" id="IPR027268">
    <property type="entry name" value="Peptidase_M4/M1_CTD_sf"/>
</dbReference>
<evidence type="ECO:0000313" key="13">
    <source>
        <dbReference type="EMBL" id="GEL73391.1"/>
    </source>
</evidence>
<keyword evidence="7" id="KW-0378">Hydrolase</keyword>
<dbReference type="EMBL" id="FNAJ01000014">
    <property type="protein sequence ID" value="SDE88609.1"/>
    <property type="molecule type" value="Genomic_DNA"/>
</dbReference>
<keyword evidence="10" id="KW-0865">Zymogen</keyword>
<dbReference type="NCBIfam" id="TIGR03382">
    <property type="entry name" value="GC_trans_RRR"/>
    <property type="match status" value="1"/>
</dbReference>
<dbReference type="InterPro" id="IPR001842">
    <property type="entry name" value="Peptidase_M36"/>
</dbReference>
<keyword evidence="9" id="KW-0482">Metalloprotease</keyword>
<dbReference type="PANTHER" id="PTHR33478">
    <property type="entry name" value="EXTRACELLULAR METALLOPROTEINASE MEP"/>
    <property type="match status" value="1"/>
</dbReference>
<dbReference type="InterPro" id="IPR046450">
    <property type="entry name" value="PA_dom_sf"/>
</dbReference>
<evidence type="ECO:0000259" key="12">
    <source>
        <dbReference type="Pfam" id="PF02225"/>
    </source>
</evidence>
<sequence length="1515" mass="158945">MKSLLKNLAGVALAFAGTQAGADSLPNYDALLERPPAPGARSLLEDRASLGGQVLHREHRLGVPTFVWASRPAQGTAFPPSLRAASDYARMSPATAARLQLDALAPFHGGRSLSQVGTSVASVRRSPLGSSVVTLRQEVGGVEVFRGTVNLLLDKENVLVAASGHLSPDVGQGNKSPARSFRMGAPQAVAAAFADLTGQSLDAGLLRLTGGASGRYSHHDLVPYARPLPVGLRIPARSKPVLFQLPEGLLPAYYVELNTGAAGSSASDYYSYVIAAEDGRVLFRKNLTADAAHSYRVWADATSPFTPFAGPSGNAHIPHPTGTPDGDVPLFVERNLVTLDNAPFSRNDPWLPVAATESVGNNVDAYADLASPDGFGAGDMRAAITGPATFDYPYSFNLLPYETPQQIQSAVTQLFYVNNWLHDAYYDAGFNEAAGNAQHDNYGRGGLGGDSIKAEAQDFGGVNNANMSTPADGARPRMQMFIFPGNTAQRSVEVTAPASIAGPYTFVSSQFGPRVFSVSGRVVEGLDAGNADGPSTTDGCTALTNAAAVEGNIALFDRGTCGFHRKALTAQAAGAIGVVIANIDGMDMPEGMGFENGLSPSRIGAVLIPKGDGDRIRGKLTEGVQLSMIQRPEGDLDGTIDTSIVAHEWGHYISNRLVHDGAGLGTNQARSMGEGWADFHALLLSVREEDAQVASNPNWTGVFPVGDFATRNMSADAAYFGIRRVPYSVDFRKNPLTFKHISNGVRLPSGVPYAFGADGSNNAEYHNAGEVWATMLWECYVGLLRDSSRLSFDEVQRRMKSYLVTAYTLTPASPTFLEARDALLAAAYAGDPADYQIFAEAFARRGAGIGAVAPDRASTNHAGVVESFRTGADVVFVSAELTEDGSENTCDADGYLDNGESGVLRVTLRSTGTAPLQATSISVSSDSEAVQLANGGAASFPAMGLYETATVEVPVRLWGAAPRSVVHFNIAYRDANGVAAGDKKATLSAKVEQDELPGASTTESVDARLLPWTMTSAMGGVSFTVNEDAGSERSFHGEDVGRAADFALVSPPLHVGRAGLSFTFRHRYAFEASRGEFFDGGVLELSEDDGQTWTDIGNRITSNGYNVTLTNYEGNVNPLSGRRAFGGASFAFTQKQMVMSSVNLGSASAEKVVRIRFRIGADEAAGGFGWFIDDIAFSGLANTPFTALVDEQGVCTTGQVDAQAGEDLAVDELSVVQLQGSGSSLAGGALTYRWEQVAGPFAAMSGADTATPSFTAPEVLADTMLTFRLTVLDGGLRDRDTVQVLVRQVNKAPVASGGTALTVDEGSTVTLQGSAEDPDGDAVVSQQWTQVSGLPVTLTGADTLTPSFTAPAVAKGSEELVFQLVASDGQLSGEAAMVSVTVRHVPLAPTVSAGDDVSTFSAKSVTLTATATDPEQGTLTYAWSQREGPAVTLQDATQARVQFTAPEVSATTEFVFVVKVSSESGLSAEDRVTVTVSPAPPAPKESSGCSSTGTTAALPLAMALLSLLAWRRRED</sequence>
<dbReference type="GO" id="GO:0006508">
    <property type="term" value="P:proteolysis"/>
    <property type="evidence" value="ECO:0007669"/>
    <property type="project" value="UniProtKB-KW"/>
</dbReference>
<keyword evidence="8" id="KW-0862">Zinc</keyword>
<accession>A0A511HIJ6</accession>
<evidence type="ECO:0000256" key="6">
    <source>
        <dbReference type="ARBA" id="ARBA00022723"/>
    </source>
</evidence>
<name>A0A511HIJ6_9BACT</name>
<evidence type="ECO:0000256" key="7">
    <source>
        <dbReference type="ARBA" id="ARBA00022801"/>
    </source>
</evidence>
<evidence type="ECO:0000313" key="16">
    <source>
        <dbReference type="Proteomes" id="UP000321224"/>
    </source>
</evidence>
<dbReference type="Gene3D" id="2.60.40.10">
    <property type="entry name" value="Immunoglobulins"/>
    <property type="match status" value="3"/>
</dbReference>
<proteinExistence type="inferred from homology"/>
<evidence type="ECO:0000313" key="15">
    <source>
        <dbReference type="Proteomes" id="UP000198717"/>
    </source>
</evidence>
<organism evidence="13 16">
    <name type="scientific">Myxococcus virescens</name>
    <dbReference type="NCBI Taxonomy" id="83456"/>
    <lineage>
        <taxon>Bacteria</taxon>
        <taxon>Pseudomonadati</taxon>
        <taxon>Myxococcota</taxon>
        <taxon>Myxococcia</taxon>
        <taxon>Myxococcales</taxon>
        <taxon>Cystobacterineae</taxon>
        <taxon>Myxococcaceae</taxon>
        <taxon>Myxococcus</taxon>
    </lineage>
</organism>
<comment type="caution">
    <text evidence="13">The sequence shown here is derived from an EMBL/GenBank/DDBJ whole genome shotgun (WGS) entry which is preliminary data.</text>
</comment>
<reference evidence="14 15" key="1">
    <citation type="submission" date="2016-10" db="EMBL/GenBank/DDBJ databases">
        <authorList>
            <person name="Varghese N."/>
            <person name="Submissions S."/>
        </authorList>
    </citation>
    <scope>NUCLEOTIDE SEQUENCE [LARGE SCALE GENOMIC DNA]</scope>
    <source>
        <strain evidence="14 15">DSM 2260</strain>
    </source>
</reference>
<protein>
    <submittedName>
        <fullName evidence="14">Myxococcales GC_trans_RRR domain-containing protein</fullName>
    </submittedName>
</protein>
<keyword evidence="6" id="KW-0479">Metal-binding</keyword>
<keyword evidence="15" id="KW-1185">Reference proteome</keyword>
<dbReference type="InterPro" id="IPR013783">
    <property type="entry name" value="Ig-like_fold"/>
</dbReference>
<evidence type="ECO:0000256" key="2">
    <source>
        <dbReference type="ARBA" id="ARBA00004613"/>
    </source>
</evidence>
<dbReference type="SUPFAM" id="SSF55486">
    <property type="entry name" value="Metalloproteases ('zincins'), catalytic domain"/>
    <property type="match status" value="1"/>
</dbReference>
<keyword evidence="5" id="KW-0645">Protease</keyword>
<evidence type="ECO:0000256" key="1">
    <source>
        <dbReference type="ARBA" id="ARBA00001947"/>
    </source>
</evidence>
<comment type="similarity">
    <text evidence="3">Belongs to the peptidase M36 family.</text>
</comment>
<evidence type="ECO:0000313" key="14">
    <source>
        <dbReference type="EMBL" id="SDE88609.1"/>
    </source>
</evidence>
<dbReference type="RefSeq" id="WP_090493336.1">
    <property type="nucleotide sequence ID" value="NZ_BJVY01000034.1"/>
</dbReference>
<dbReference type="Gene3D" id="3.10.170.10">
    <property type="match status" value="1"/>
</dbReference>
<dbReference type="Gene3D" id="3.50.30.30">
    <property type="match status" value="1"/>
</dbReference>
<gene>
    <name evidence="13" type="ORF">MVI01_51750</name>
    <name evidence="14" type="ORF">SAMN04488504_11435</name>
</gene>
<reference evidence="13 16" key="2">
    <citation type="submission" date="2019-07" db="EMBL/GenBank/DDBJ databases">
        <title>Whole genome shotgun sequence of Myxococcus virescens NBRC 100334.</title>
        <authorList>
            <person name="Hosoyama A."/>
            <person name="Uohara A."/>
            <person name="Ohji S."/>
            <person name="Ichikawa N."/>
        </authorList>
    </citation>
    <scope>NUCLEOTIDE SEQUENCE [LARGE SCALE GENOMIC DNA]</scope>
    <source>
        <strain evidence="13 16">NBRC 100334</strain>
    </source>
</reference>
<comment type="cofactor">
    <cofactor evidence="1">
        <name>Zn(2+)</name>
        <dbReference type="ChEBI" id="CHEBI:29105"/>
    </cofactor>
</comment>
<dbReference type="Gene3D" id="1.10.390.10">
    <property type="entry name" value="Neutral Protease Domain 2"/>
    <property type="match status" value="1"/>
</dbReference>